<evidence type="ECO:0000313" key="2">
    <source>
        <dbReference type="Proteomes" id="UP001177140"/>
    </source>
</evidence>
<keyword evidence="2" id="KW-1185">Reference proteome</keyword>
<accession>A0AA41SG75</accession>
<protein>
    <submittedName>
        <fullName evidence="1">Uncharacterized protein</fullName>
    </submittedName>
</protein>
<dbReference type="AlphaFoldDB" id="A0AA41SG75"/>
<evidence type="ECO:0000313" key="1">
    <source>
        <dbReference type="EMBL" id="MCL7033133.1"/>
    </source>
</evidence>
<organism evidence="1 2">
    <name type="scientific">Papaver nudicaule</name>
    <name type="common">Iceland poppy</name>
    <dbReference type="NCBI Taxonomy" id="74823"/>
    <lineage>
        <taxon>Eukaryota</taxon>
        <taxon>Viridiplantae</taxon>
        <taxon>Streptophyta</taxon>
        <taxon>Embryophyta</taxon>
        <taxon>Tracheophyta</taxon>
        <taxon>Spermatophyta</taxon>
        <taxon>Magnoliopsida</taxon>
        <taxon>Ranunculales</taxon>
        <taxon>Papaveraceae</taxon>
        <taxon>Papaveroideae</taxon>
        <taxon>Papaver</taxon>
    </lineage>
</organism>
<dbReference type="SUPFAM" id="SSF53756">
    <property type="entry name" value="UDP-Glycosyltransferase/glycogen phosphorylase"/>
    <property type="match status" value="1"/>
</dbReference>
<dbReference type="Proteomes" id="UP001177140">
    <property type="component" value="Unassembled WGS sequence"/>
</dbReference>
<proteinExistence type="predicted"/>
<dbReference type="EMBL" id="JAJJMA010130911">
    <property type="protein sequence ID" value="MCL7033133.1"/>
    <property type="molecule type" value="Genomic_DNA"/>
</dbReference>
<name>A0AA41SG75_PAPNU</name>
<reference evidence="1" key="1">
    <citation type="submission" date="2022-03" db="EMBL/GenBank/DDBJ databases">
        <title>A functionally conserved STORR gene fusion in Papaver species that diverged 16.8 million years ago.</title>
        <authorList>
            <person name="Catania T."/>
        </authorList>
    </citation>
    <scope>NUCLEOTIDE SEQUENCE</scope>
    <source>
        <strain evidence="1">S-191538</strain>
    </source>
</reference>
<gene>
    <name evidence="1" type="ORF">MKW94_015932</name>
</gene>
<comment type="caution">
    <text evidence="1">The sequence shown here is derived from an EMBL/GenBank/DDBJ whole genome shotgun (WGS) entry which is preliminary data.</text>
</comment>
<sequence length="81" mass="9098">MKVTKEFGAKALVDKNEVEKIVKKFMNINEGAEEDVNTEAREMRKRSTELKEVCRRALAKGGSSDTNLEAFVKDILKIPGN</sequence>